<dbReference type="PANTHER" id="PTHR12446">
    <property type="entry name" value="TESMIN/TSO1-RELATED"/>
    <property type="match status" value="1"/>
</dbReference>
<evidence type="ECO:0000313" key="7">
    <source>
        <dbReference type="EMBL" id="KAF3490405.1"/>
    </source>
</evidence>
<feature type="compositionally biased region" description="Basic and acidic residues" evidence="5">
    <location>
        <begin position="68"/>
        <end position="82"/>
    </location>
</feature>
<dbReference type="Proteomes" id="UP000712600">
    <property type="component" value="Unassembled WGS sequence"/>
</dbReference>
<feature type="region of interest" description="Disordered" evidence="5">
    <location>
        <begin position="297"/>
        <end position="317"/>
    </location>
</feature>
<feature type="domain" description="CRC" evidence="6">
    <location>
        <begin position="137"/>
        <end position="261"/>
    </location>
</feature>
<feature type="compositionally biased region" description="Basic and acidic residues" evidence="5">
    <location>
        <begin position="391"/>
        <end position="404"/>
    </location>
</feature>
<feature type="region of interest" description="Disordered" evidence="5">
    <location>
        <begin position="27"/>
        <end position="136"/>
    </location>
</feature>
<dbReference type="InterPro" id="IPR033467">
    <property type="entry name" value="Tesmin/TSO1-like_CXC"/>
</dbReference>
<comment type="subcellular location">
    <subcellularLocation>
        <location evidence="1">Nucleus</location>
    </subcellularLocation>
</comment>
<dbReference type="GO" id="GO:0005634">
    <property type="term" value="C:nucleus"/>
    <property type="evidence" value="ECO:0007669"/>
    <property type="project" value="UniProtKB-SubCell"/>
</dbReference>
<dbReference type="GO" id="GO:0006355">
    <property type="term" value="P:regulation of DNA-templated transcription"/>
    <property type="evidence" value="ECO:0007669"/>
    <property type="project" value="TreeGrafter"/>
</dbReference>
<dbReference type="EMBL" id="QGKX02002183">
    <property type="protein sequence ID" value="KAF3490405.1"/>
    <property type="molecule type" value="Genomic_DNA"/>
</dbReference>
<dbReference type="AlphaFoldDB" id="A0A8S9N1Q1"/>
<keyword evidence="3" id="KW-0217">Developmental protein</keyword>
<evidence type="ECO:0000256" key="3">
    <source>
        <dbReference type="ARBA" id="ARBA00022473"/>
    </source>
</evidence>
<dbReference type="Pfam" id="PF03638">
    <property type="entry name" value="TCR"/>
    <property type="match status" value="2"/>
</dbReference>
<evidence type="ECO:0000256" key="4">
    <source>
        <dbReference type="ARBA" id="ARBA00023242"/>
    </source>
</evidence>
<gene>
    <name evidence="7" type="ORF">F2Q69_00056266</name>
</gene>
<comment type="similarity">
    <text evidence="2">Belongs to the lin-54 family.</text>
</comment>
<evidence type="ECO:0000259" key="6">
    <source>
        <dbReference type="PROSITE" id="PS51634"/>
    </source>
</evidence>
<keyword evidence="4" id="KW-0539">Nucleus</keyword>
<feature type="region of interest" description="Disordered" evidence="5">
    <location>
        <begin position="383"/>
        <end position="411"/>
    </location>
</feature>
<evidence type="ECO:0000256" key="5">
    <source>
        <dbReference type="SAM" id="MobiDB-lite"/>
    </source>
</evidence>
<feature type="compositionally biased region" description="Polar residues" evidence="5">
    <location>
        <begin position="85"/>
        <end position="98"/>
    </location>
</feature>
<evidence type="ECO:0000256" key="2">
    <source>
        <dbReference type="ARBA" id="ARBA00007267"/>
    </source>
</evidence>
<evidence type="ECO:0000313" key="8">
    <source>
        <dbReference type="Proteomes" id="UP000712600"/>
    </source>
</evidence>
<dbReference type="PANTHER" id="PTHR12446:SF46">
    <property type="entry name" value="PROTEIN TESMIN_TSO1-LIKE CXC 7"/>
    <property type="match status" value="1"/>
</dbReference>
<proteinExistence type="inferred from homology"/>
<dbReference type="SMART" id="SM01114">
    <property type="entry name" value="CXC"/>
    <property type="match status" value="2"/>
</dbReference>
<dbReference type="InterPro" id="IPR005172">
    <property type="entry name" value="CRC"/>
</dbReference>
<dbReference type="InterPro" id="IPR028307">
    <property type="entry name" value="Lin-54_fam"/>
</dbReference>
<organism evidence="7 8">
    <name type="scientific">Brassica cretica</name>
    <name type="common">Mustard</name>
    <dbReference type="NCBI Taxonomy" id="69181"/>
    <lineage>
        <taxon>Eukaryota</taxon>
        <taxon>Viridiplantae</taxon>
        <taxon>Streptophyta</taxon>
        <taxon>Embryophyta</taxon>
        <taxon>Tracheophyta</taxon>
        <taxon>Spermatophyta</taxon>
        <taxon>Magnoliopsida</taxon>
        <taxon>eudicotyledons</taxon>
        <taxon>Gunneridae</taxon>
        <taxon>Pentapetalae</taxon>
        <taxon>rosids</taxon>
        <taxon>malvids</taxon>
        <taxon>Brassicales</taxon>
        <taxon>Brassicaceae</taxon>
        <taxon>Brassiceae</taxon>
        <taxon>Brassica</taxon>
    </lineage>
</organism>
<sequence length="559" mass="62035">MEKSDHDLSSHQNPLAHQLDFSVPAAAAAAAVETKMIDSSQETEKKLSQSPLEDQRDEDLPSQPSGTEEQHRLGVKSLEEPVRSWQPSATEDATTTQKPPMHRLGHPLGKCRVSKQEPLTPLGQRTEAESKDGTPNKQKHCNCKASRCLKLYCECFASGSYCNGCNCVNCQNNLENESARQEAITGTLERNPDAFKPKIAGSPHGINDLQEDVRQLLILGKHSKGCHCKKSGCLKKYCECYQANVLCSENCRCQDCKNFEGSEERSALLHGSHHVSETYIQQTTNAALSRAVSTSGFLNTPESRKRKSKDASSAVPHLVQNQAVNRVIRNGDTSLFSIPNNKAVSGSPTCTYRSSLSNTIQPRHVKDLCTLLVATSLDVANKYSDKRRKHEKDPSLDPAQRDANEINDSPDCVLDSTRMDEKPLSPATRALMCDDEHVIISEKETSAGVKTSQEKEEADTSSEIYLDKERQILSSFRDFLIELSNRGSIKGTLIITRETVYFVKPIRARRCANLETLIKQEQISKPTQIQVGRNHKMKSKVIETQVWGNALGNSILFLT</sequence>
<reference evidence="7" key="1">
    <citation type="submission" date="2019-12" db="EMBL/GenBank/DDBJ databases">
        <title>Genome sequencing and annotation of Brassica cretica.</title>
        <authorList>
            <person name="Studholme D.J."/>
            <person name="Sarris P."/>
        </authorList>
    </citation>
    <scope>NUCLEOTIDE SEQUENCE</scope>
    <source>
        <strain evidence="7">PFS-109/04</strain>
        <tissue evidence="7">Leaf</tissue>
    </source>
</reference>
<evidence type="ECO:0000256" key="1">
    <source>
        <dbReference type="ARBA" id="ARBA00004123"/>
    </source>
</evidence>
<dbReference type="PROSITE" id="PS51634">
    <property type="entry name" value="CRC"/>
    <property type="match status" value="1"/>
</dbReference>
<protein>
    <recommendedName>
        <fullName evidence="6">CRC domain-containing protein</fullName>
    </recommendedName>
</protein>
<accession>A0A8S9N1Q1</accession>
<name>A0A8S9N1Q1_BRACR</name>
<comment type="caution">
    <text evidence="7">The sequence shown here is derived from an EMBL/GenBank/DDBJ whole genome shotgun (WGS) entry which is preliminary data.</text>
</comment>